<evidence type="ECO:0000256" key="6">
    <source>
        <dbReference type="ARBA" id="ARBA00022840"/>
    </source>
</evidence>
<feature type="transmembrane region" description="Helical" evidence="9">
    <location>
        <begin position="166"/>
        <end position="185"/>
    </location>
</feature>
<dbReference type="PROSITE" id="PS50893">
    <property type="entry name" value="ABC_TRANSPORTER_2"/>
    <property type="match status" value="1"/>
</dbReference>
<keyword evidence="8 9" id="KW-0472">Membrane</keyword>
<evidence type="ECO:0000313" key="14">
    <source>
        <dbReference type="Proteomes" id="UP000070069"/>
    </source>
</evidence>
<comment type="caution">
    <text evidence="12">The sequence shown here is derived from an EMBL/GenBank/DDBJ whole genome shotgun (WGS) entry which is preliminary data.</text>
</comment>
<dbReference type="SMART" id="SM00382">
    <property type="entry name" value="AAA"/>
    <property type="match status" value="1"/>
</dbReference>
<dbReference type="EMBL" id="LTBM01000001">
    <property type="protein sequence ID" value="KXT29457.1"/>
    <property type="molecule type" value="Genomic_DNA"/>
</dbReference>
<keyword evidence="4 9" id="KW-0812">Transmembrane</keyword>
<protein>
    <submittedName>
        <fullName evidence="12">ABC transporter family protein</fullName>
    </submittedName>
    <submittedName>
        <fullName evidence="13">Multidrug ABC transporter permease</fullName>
    </submittedName>
</protein>
<evidence type="ECO:0000313" key="13">
    <source>
        <dbReference type="EMBL" id="RAM58036.1"/>
    </source>
</evidence>
<keyword evidence="7 9" id="KW-1133">Transmembrane helix</keyword>
<dbReference type="FunFam" id="3.40.50.300:FF:000287">
    <property type="entry name" value="Multidrug ABC transporter ATP-binding protein"/>
    <property type="match status" value="1"/>
</dbReference>
<dbReference type="CDD" id="cd18547">
    <property type="entry name" value="ABC_6TM_Tm288_like"/>
    <property type="match status" value="1"/>
</dbReference>
<evidence type="ECO:0000256" key="7">
    <source>
        <dbReference type="ARBA" id="ARBA00022989"/>
    </source>
</evidence>
<feature type="transmembrane region" description="Helical" evidence="9">
    <location>
        <begin position="141"/>
        <end position="160"/>
    </location>
</feature>
<evidence type="ECO:0000256" key="2">
    <source>
        <dbReference type="ARBA" id="ARBA00005417"/>
    </source>
</evidence>
<evidence type="ECO:0000256" key="3">
    <source>
        <dbReference type="ARBA" id="ARBA00022448"/>
    </source>
</evidence>
<feature type="transmembrane region" description="Helical" evidence="9">
    <location>
        <begin position="16"/>
        <end position="35"/>
    </location>
</feature>
<dbReference type="PATRIC" id="fig|203274.3.peg.101"/>
<dbReference type="InterPro" id="IPR011527">
    <property type="entry name" value="ABC1_TM_dom"/>
</dbReference>
<dbReference type="EMBL" id="JHUK01000001">
    <property type="protein sequence ID" value="RAM58036.1"/>
    <property type="molecule type" value="Genomic_DNA"/>
</dbReference>
<dbReference type="SUPFAM" id="SSF52540">
    <property type="entry name" value="P-loop containing nucleoside triphosphate hydrolases"/>
    <property type="match status" value="1"/>
</dbReference>
<dbReference type="InterPro" id="IPR027417">
    <property type="entry name" value="P-loop_NTPase"/>
</dbReference>
<comment type="subcellular location">
    <subcellularLocation>
        <location evidence="1">Cell membrane</location>
        <topology evidence="1">Multi-pass membrane protein</topology>
    </subcellularLocation>
</comment>
<dbReference type="Pfam" id="PF00664">
    <property type="entry name" value="ABC_membrane"/>
    <property type="match status" value="1"/>
</dbReference>
<dbReference type="InterPro" id="IPR003593">
    <property type="entry name" value="AAA+_ATPase"/>
</dbReference>
<dbReference type="SUPFAM" id="SSF90123">
    <property type="entry name" value="ABC transporter transmembrane region"/>
    <property type="match status" value="1"/>
</dbReference>
<dbReference type="InterPro" id="IPR036640">
    <property type="entry name" value="ABC1_TM_sf"/>
</dbReference>
<dbReference type="InterPro" id="IPR003439">
    <property type="entry name" value="ABC_transporter-like_ATP-bd"/>
</dbReference>
<sequence>MNQIFFYFLKPFKKKIIISILLVIIFAIISSYIPIFEGRYIIDYIRNNAHSINNSMFQYKKTIFIYLFFNFILYIICTTGKFIYNKLLISSIHQALGNIRQKLHKKIHKLPIQYFDKNTIGNIMSRINTDMETISNGLQQTFSSIISSFFSLTIIVSLMLWLNLRIGIIVSLMIPASLTTIFFINKKSRILFIQRFEKTGEYNGFLQEKYLGHKEIILYNQQKNIFKEFQKQTNDLSNLIFKSNLLTGSAISIIYFFTYLILAIMIILGFLLMKENLNPFLLKLGFTTIQFSTFQIFTQYVWRLSNPINDLSQAFVILQSTKAAAHRIFTFLSEYEEAEDNIITLDKVEGYVKFQNVNFGYDYHNLILKNINLSIEKHKMIAIVGPTGSGKTTMINLLTRFYKANEGKITIDGKDITKIKNQNLRKILGIVFQEIWLFNGTILENIKYGSINATEKEVIEVSKKTELHKFIVNKKDGYQTIIKEGAENLSQGEKQLITITRILLRNPSILILDEATSTIDTQMELVIQNSIQKLFKNRTSFIIAHRLSTIINADVIIVLQNGVIIEKGKHTELLKQKGFYYNLFESQFEK</sequence>
<evidence type="ECO:0000313" key="15">
    <source>
        <dbReference type="Proteomes" id="UP000249343"/>
    </source>
</evidence>
<feature type="transmembrane region" description="Helical" evidence="9">
    <location>
        <begin position="250"/>
        <end position="273"/>
    </location>
</feature>
<keyword evidence="15" id="KW-1185">Reference proteome</keyword>
<feature type="domain" description="ABC transmembrane type-1" evidence="11">
    <location>
        <begin position="17"/>
        <end position="320"/>
    </location>
</feature>
<feature type="domain" description="ABC transporter" evidence="10">
    <location>
        <begin position="352"/>
        <end position="586"/>
    </location>
</feature>
<evidence type="ECO:0000256" key="8">
    <source>
        <dbReference type="ARBA" id="ARBA00023136"/>
    </source>
</evidence>
<keyword evidence="5" id="KW-0547">Nucleotide-binding</keyword>
<dbReference type="Pfam" id="PF00005">
    <property type="entry name" value="ABC_tran"/>
    <property type="match status" value="1"/>
</dbReference>
<dbReference type="Gene3D" id="1.20.1560.10">
    <property type="entry name" value="ABC transporter type 1, transmembrane domain"/>
    <property type="match status" value="1"/>
</dbReference>
<dbReference type="RefSeq" id="WP_066539994.1">
    <property type="nucleotide sequence ID" value="NZ_JHUK01000001.1"/>
</dbReference>
<dbReference type="GO" id="GO:0005886">
    <property type="term" value="C:plasma membrane"/>
    <property type="evidence" value="ECO:0007669"/>
    <property type="project" value="UniProtKB-SubCell"/>
</dbReference>
<reference evidence="13 15" key="1">
    <citation type="submission" date="2014-04" db="EMBL/GenBank/DDBJ databases">
        <title>Genome study of Napier grass stunt phytoplasma.</title>
        <authorList>
            <person name="Kawicha P."/>
            <person name="Dickinson M."/>
            <person name="Hodgetts J."/>
        </authorList>
    </citation>
    <scope>NUCLEOTIDE SEQUENCE [LARGE SCALE GENOMIC DNA]</scope>
    <source>
        <strain evidence="13 15">NGS-S10</strain>
    </source>
</reference>
<feature type="transmembrane region" description="Helical" evidence="9">
    <location>
        <begin position="63"/>
        <end position="84"/>
    </location>
</feature>
<comment type="similarity">
    <text evidence="2">Belongs to the ABC transporter superfamily.</text>
</comment>
<evidence type="ECO:0000259" key="11">
    <source>
        <dbReference type="PROSITE" id="PS50929"/>
    </source>
</evidence>
<evidence type="ECO:0000256" key="1">
    <source>
        <dbReference type="ARBA" id="ARBA00004651"/>
    </source>
</evidence>
<dbReference type="PANTHER" id="PTHR43394">
    <property type="entry name" value="ATP-DEPENDENT PERMEASE MDL1, MITOCHONDRIAL"/>
    <property type="match status" value="1"/>
</dbReference>
<dbReference type="GO" id="GO:0005524">
    <property type="term" value="F:ATP binding"/>
    <property type="evidence" value="ECO:0007669"/>
    <property type="project" value="UniProtKB-KW"/>
</dbReference>
<keyword evidence="6" id="KW-0067">ATP-binding</keyword>
<gene>
    <name evidence="12" type="ORF">AXA84_0102</name>
    <name evidence="13" type="ORF">DH96_00580</name>
</gene>
<name>A0A139JR39_9MOLU</name>
<evidence type="ECO:0000256" key="5">
    <source>
        <dbReference type="ARBA" id="ARBA00022741"/>
    </source>
</evidence>
<keyword evidence="3" id="KW-0813">Transport</keyword>
<dbReference type="GO" id="GO:0016887">
    <property type="term" value="F:ATP hydrolysis activity"/>
    <property type="evidence" value="ECO:0007669"/>
    <property type="project" value="InterPro"/>
</dbReference>
<dbReference type="OrthoDB" id="383768at2"/>
<accession>A0A139JR39</accession>
<evidence type="ECO:0000259" key="10">
    <source>
        <dbReference type="PROSITE" id="PS50893"/>
    </source>
</evidence>
<dbReference type="AlphaFoldDB" id="A0A139JR39"/>
<dbReference type="GO" id="GO:0015421">
    <property type="term" value="F:ABC-type oligopeptide transporter activity"/>
    <property type="evidence" value="ECO:0007669"/>
    <property type="project" value="TreeGrafter"/>
</dbReference>
<dbReference type="PANTHER" id="PTHR43394:SF1">
    <property type="entry name" value="ATP-BINDING CASSETTE SUB-FAMILY B MEMBER 10, MITOCHONDRIAL"/>
    <property type="match status" value="1"/>
</dbReference>
<evidence type="ECO:0000256" key="9">
    <source>
        <dbReference type="SAM" id="Phobius"/>
    </source>
</evidence>
<evidence type="ECO:0000256" key="4">
    <source>
        <dbReference type="ARBA" id="ARBA00022692"/>
    </source>
</evidence>
<dbReference type="Gene3D" id="3.40.50.300">
    <property type="entry name" value="P-loop containing nucleotide triphosphate hydrolases"/>
    <property type="match status" value="1"/>
</dbReference>
<proteinExistence type="inferred from homology"/>
<dbReference type="InterPro" id="IPR039421">
    <property type="entry name" value="Type_1_exporter"/>
</dbReference>
<organism evidence="12 14">
    <name type="scientific">Candidatus Phytoplasma oryzae</name>
    <dbReference type="NCBI Taxonomy" id="203274"/>
    <lineage>
        <taxon>Bacteria</taxon>
        <taxon>Bacillati</taxon>
        <taxon>Mycoplasmatota</taxon>
        <taxon>Mollicutes</taxon>
        <taxon>Acholeplasmatales</taxon>
        <taxon>Acholeplasmataceae</taxon>
        <taxon>Candidatus Phytoplasma</taxon>
        <taxon>16SrXI (Rice yellow dwarf group)</taxon>
    </lineage>
</organism>
<dbReference type="Proteomes" id="UP000249343">
    <property type="component" value="Unassembled WGS sequence"/>
</dbReference>
<dbReference type="Proteomes" id="UP000070069">
    <property type="component" value="Unassembled WGS sequence"/>
</dbReference>
<dbReference type="PROSITE" id="PS50929">
    <property type="entry name" value="ABC_TM1F"/>
    <property type="match status" value="1"/>
</dbReference>
<reference evidence="12 14" key="2">
    <citation type="submission" date="2016-02" db="EMBL/GenBank/DDBJ databases">
        <title>A draft genome sequence of Candidatus Phytoplasma oryzae strain Mbita1, the causative agent of Napier Grass stunt disease in Kenya.</title>
        <authorList>
            <person name="Fischer A."/>
            <person name="Santa-Cruz I."/>
            <person name="Wambua L."/>
            <person name="Olds C."/>
            <person name="Midega C."/>
            <person name="Dickinson M."/>
            <person name="Kawicha P."/>
            <person name="Khan Z."/>
            <person name="Masiga D."/>
            <person name="Jores J."/>
            <person name="Bernd S."/>
        </authorList>
    </citation>
    <scope>NUCLEOTIDE SEQUENCE [LARGE SCALE GENOMIC DNA]</scope>
    <source>
        <strain evidence="12">Mbita1</strain>
    </source>
</reference>
<evidence type="ECO:0000313" key="12">
    <source>
        <dbReference type="EMBL" id="KXT29457.1"/>
    </source>
</evidence>